<sequence>MILAGDIGGTKTVIGLFEAVDNRLHVLREETFPSRNYSVFEEILNQFMGPGSRPPLHVACFGVAGPVIEGKSKATNLPWELDERRLAEALGVPRVKLLNDLEAAACGMLHLEPADICVLQSGLPRKGNIAVIAAGTGLGEAILYWDGNCYHPIATEGGHADFAPRSDLEIELLRYLQRECGRVSYERVLSGPGLFNIYRFLRDSGIAPEPEWLRQRIAADDPGAVISEAGLTGDDPLCTQALDLFVSVYGAEAGNLALKAFALGGVYVGGGIAPKILVGARRHVPLQGTFTNAFSDKGRFAELLQSIEVKVALNPRAPLIGAAHYGLMLLDKHS</sequence>
<dbReference type="CDD" id="cd24008">
    <property type="entry name" value="ASKHA_NBD_GLK"/>
    <property type="match status" value="1"/>
</dbReference>
<comment type="similarity">
    <text evidence="3 4">Belongs to the bacterial glucokinase family.</text>
</comment>
<comment type="caution">
    <text evidence="5">The sequence shown here is derived from an EMBL/GenBank/DDBJ whole genome shotgun (WGS) entry which is preliminary data.</text>
</comment>
<dbReference type="PANTHER" id="PTHR47363">
    <property type="entry name" value="GLUCOKINASE"/>
    <property type="match status" value="1"/>
</dbReference>
<dbReference type="EC" id="2.7.1.2" evidence="3"/>
<dbReference type="Proteomes" id="UP001197609">
    <property type="component" value="Unassembled WGS sequence"/>
</dbReference>
<dbReference type="GO" id="GO:0006096">
    <property type="term" value="P:glycolytic process"/>
    <property type="evidence" value="ECO:0007669"/>
    <property type="project" value="UniProtKB-UniRule"/>
</dbReference>
<dbReference type="HAMAP" id="MF_00524">
    <property type="entry name" value="Glucokinase"/>
    <property type="match status" value="1"/>
</dbReference>
<keyword evidence="3" id="KW-0547">Nucleotide-binding</keyword>
<comment type="subcellular location">
    <subcellularLocation>
        <location evidence="3">Cytoplasm</location>
    </subcellularLocation>
</comment>
<comment type="catalytic activity">
    <reaction evidence="3">
        <text>D-glucose + ATP = D-glucose 6-phosphate + ADP + H(+)</text>
        <dbReference type="Rhea" id="RHEA:17825"/>
        <dbReference type="ChEBI" id="CHEBI:4167"/>
        <dbReference type="ChEBI" id="CHEBI:15378"/>
        <dbReference type="ChEBI" id="CHEBI:30616"/>
        <dbReference type="ChEBI" id="CHEBI:61548"/>
        <dbReference type="ChEBI" id="CHEBI:456216"/>
        <dbReference type="EC" id="2.7.1.2"/>
    </reaction>
</comment>
<evidence type="ECO:0000313" key="5">
    <source>
        <dbReference type="EMBL" id="MBZ0159836.1"/>
    </source>
</evidence>
<dbReference type="SUPFAM" id="SSF53067">
    <property type="entry name" value="Actin-like ATPase domain"/>
    <property type="match status" value="1"/>
</dbReference>
<feature type="binding site" evidence="3">
    <location>
        <begin position="5"/>
        <end position="10"/>
    </location>
    <ligand>
        <name>ATP</name>
        <dbReference type="ChEBI" id="CHEBI:30616"/>
    </ligand>
</feature>
<reference evidence="5 6" key="1">
    <citation type="journal article" date="2021" name="bioRxiv">
        <title>Unraveling nitrogen, sulfur and carbon metabolic pathways and microbial community transcriptional responses to substrate deprivation and toxicity stresses in a bioreactor mimicking anoxic brackish coastal sediment conditions.</title>
        <authorList>
            <person name="Martins P.D."/>
            <person name="Echeveste M.J."/>
            <person name="Arshad A."/>
            <person name="Kurth J."/>
            <person name="Ouboter H."/>
            <person name="Jetten M.S.M."/>
            <person name="Welte C.U."/>
        </authorList>
    </citation>
    <scope>NUCLEOTIDE SEQUENCE [LARGE SCALE GENOMIC DNA]</scope>
    <source>
        <strain evidence="5">MAG_38</strain>
    </source>
</reference>
<keyword evidence="3" id="KW-0067">ATP-binding</keyword>
<dbReference type="EMBL" id="JAIOIU010000081">
    <property type="protein sequence ID" value="MBZ0159836.1"/>
    <property type="molecule type" value="Genomic_DNA"/>
</dbReference>
<dbReference type="NCBIfam" id="TIGR00749">
    <property type="entry name" value="glk"/>
    <property type="match status" value="1"/>
</dbReference>
<dbReference type="GO" id="GO:0005524">
    <property type="term" value="F:ATP binding"/>
    <property type="evidence" value="ECO:0007669"/>
    <property type="project" value="UniProtKB-UniRule"/>
</dbReference>
<dbReference type="Pfam" id="PF02685">
    <property type="entry name" value="Glucokinase"/>
    <property type="match status" value="1"/>
</dbReference>
<dbReference type="GO" id="GO:0005536">
    <property type="term" value="F:D-glucose binding"/>
    <property type="evidence" value="ECO:0007669"/>
    <property type="project" value="InterPro"/>
</dbReference>
<keyword evidence="3" id="KW-0324">Glycolysis</keyword>
<keyword evidence="3" id="KW-0963">Cytoplasm</keyword>
<gene>
    <name evidence="3 5" type="primary">glk</name>
    <name evidence="5" type="ORF">K8G79_06860</name>
</gene>
<evidence type="ECO:0000256" key="1">
    <source>
        <dbReference type="ARBA" id="ARBA00022679"/>
    </source>
</evidence>
<evidence type="ECO:0000256" key="3">
    <source>
        <dbReference type="HAMAP-Rule" id="MF_00524"/>
    </source>
</evidence>
<dbReference type="InterPro" id="IPR003836">
    <property type="entry name" value="Glucokinase"/>
</dbReference>
<dbReference type="GO" id="GO:0005737">
    <property type="term" value="C:cytoplasm"/>
    <property type="evidence" value="ECO:0007669"/>
    <property type="project" value="UniProtKB-SubCell"/>
</dbReference>
<keyword evidence="1 3" id="KW-0808">Transferase</keyword>
<dbReference type="AlphaFoldDB" id="A0AAJ1AIK3"/>
<dbReference type="PANTHER" id="PTHR47363:SF1">
    <property type="entry name" value="GLUCOKINASE"/>
    <property type="match status" value="1"/>
</dbReference>
<dbReference type="InterPro" id="IPR043129">
    <property type="entry name" value="ATPase_NBD"/>
</dbReference>
<name>A0AAJ1AIK3_9BACT</name>
<evidence type="ECO:0000256" key="2">
    <source>
        <dbReference type="ARBA" id="ARBA00022777"/>
    </source>
</evidence>
<proteinExistence type="inferred from homology"/>
<accession>A0AAJ1AIK3</accession>
<evidence type="ECO:0000256" key="4">
    <source>
        <dbReference type="RuleBase" id="RU004046"/>
    </source>
</evidence>
<organism evidence="5 6">
    <name type="scientific">Candidatus Methylomirabilis tolerans</name>
    <dbReference type="NCBI Taxonomy" id="3123416"/>
    <lineage>
        <taxon>Bacteria</taxon>
        <taxon>Candidatus Methylomirabilota</taxon>
        <taxon>Candidatus Methylomirabilia</taxon>
        <taxon>Candidatus Methylomirabilales</taxon>
        <taxon>Candidatus Methylomirabilaceae</taxon>
        <taxon>Candidatus Methylomirabilis</taxon>
    </lineage>
</organism>
<keyword evidence="2 3" id="KW-0418">Kinase</keyword>
<dbReference type="Gene3D" id="3.40.367.20">
    <property type="match status" value="1"/>
</dbReference>
<dbReference type="GO" id="GO:0004340">
    <property type="term" value="F:glucokinase activity"/>
    <property type="evidence" value="ECO:0007669"/>
    <property type="project" value="UniProtKB-UniRule"/>
</dbReference>
<evidence type="ECO:0000313" key="6">
    <source>
        <dbReference type="Proteomes" id="UP001197609"/>
    </source>
</evidence>
<protein>
    <recommendedName>
        <fullName evidence="3">Glucokinase</fullName>
        <ecNumber evidence="3">2.7.1.2</ecNumber>
    </recommendedName>
    <alternativeName>
        <fullName evidence="3">Glucose kinase</fullName>
    </alternativeName>
</protein>
<dbReference type="Gene3D" id="3.30.420.40">
    <property type="match status" value="1"/>
</dbReference>